<dbReference type="InterPro" id="IPR024188">
    <property type="entry name" value="GltB"/>
</dbReference>
<gene>
    <name evidence="5" type="ORF">ACFFFR_06075</name>
</gene>
<dbReference type="Proteomes" id="UP001589862">
    <property type="component" value="Unassembled WGS sequence"/>
</dbReference>
<evidence type="ECO:0000313" key="5">
    <source>
        <dbReference type="EMBL" id="MFC0581949.1"/>
    </source>
</evidence>
<evidence type="ECO:0000256" key="3">
    <source>
        <dbReference type="PIRNR" id="PIRNR006429"/>
    </source>
</evidence>
<accession>A0ABV6PA07</accession>
<evidence type="ECO:0000259" key="4">
    <source>
        <dbReference type="Pfam" id="PF01645"/>
    </source>
</evidence>
<comment type="caution">
    <text evidence="5">The sequence shown here is derived from an EMBL/GenBank/DDBJ whole genome shotgun (WGS) entry which is preliminary data.</text>
</comment>
<organism evidence="5 6">
    <name type="scientific">Micrococcoides hystricis</name>
    <dbReference type="NCBI Taxonomy" id="1572761"/>
    <lineage>
        <taxon>Bacteria</taxon>
        <taxon>Bacillati</taxon>
        <taxon>Actinomycetota</taxon>
        <taxon>Actinomycetes</taxon>
        <taxon>Micrococcales</taxon>
        <taxon>Micrococcaceae</taxon>
        <taxon>Micrococcoides</taxon>
    </lineage>
</organism>
<dbReference type="EC" id="1.4.-.-" evidence="5"/>
<dbReference type="PIRSF" id="PIRSF006429">
    <property type="entry name" value="GOGAT_lg_2"/>
    <property type="match status" value="1"/>
</dbReference>
<proteinExistence type="inferred from homology"/>
<keyword evidence="6" id="KW-1185">Reference proteome</keyword>
<comment type="similarity">
    <text evidence="1 3">Belongs to the glutamate synthase family.</text>
</comment>
<evidence type="ECO:0000256" key="1">
    <source>
        <dbReference type="ARBA" id="ARBA00009716"/>
    </source>
</evidence>
<evidence type="ECO:0000313" key="6">
    <source>
        <dbReference type="Proteomes" id="UP001589862"/>
    </source>
</evidence>
<name>A0ABV6PA07_9MICC</name>
<feature type="domain" description="Glutamate synthase" evidence="4">
    <location>
        <begin position="371"/>
        <end position="420"/>
    </location>
</feature>
<dbReference type="PIRSF" id="PIRSF500061">
    <property type="entry name" value="GOGAT_lg2_archl"/>
    <property type="match status" value="1"/>
</dbReference>
<dbReference type="Pfam" id="PF01645">
    <property type="entry name" value="Glu_synthase"/>
    <property type="match status" value="2"/>
</dbReference>
<dbReference type="CDD" id="cd02808">
    <property type="entry name" value="GltS_FMN"/>
    <property type="match status" value="1"/>
</dbReference>
<protein>
    <submittedName>
        <fullName evidence="5">FMN-binding glutamate synthase family protein</fullName>
        <ecNumber evidence="5">1.4.-.-</ecNumber>
    </submittedName>
</protein>
<dbReference type="GO" id="GO:0016491">
    <property type="term" value="F:oxidoreductase activity"/>
    <property type="evidence" value="ECO:0007669"/>
    <property type="project" value="UniProtKB-KW"/>
</dbReference>
<keyword evidence="2 5" id="KW-0560">Oxidoreductase</keyword>
<dbReference type="Gene3D" id="3.20.20.70">
    <property type="entry name" value="Aldolase class I"/>
    <property type="match status" value="1"/>
</dbReference>
<feature type="domain" description="Glutamate synthase" evidence="4">
    <location>
        <begin position="81"/>
        <end position="340"/>
    </location>
</feature>
<dbReference type="InterPro" id="IPR043578">
    <property type="entry name" value="GltB_archl_type"/>
</dbReference>
<dbReference type="InterPro" id="IPR013785">
    <property type="entry name" value="Aldolase_TIM"/>
</dbReference>
<dbReference type="EMBL" id="JBHLUB010000027">
    <property type="protein sequence ID" value="MFC0581949.1"/>
    <property type="molecule type" value="Genomic_DNA"/>
</dbReference>
<sequence>MKPIDKNEHPAVDRTHLAENHTWQPEMISYVQDMARTGLYEIRGGGGKRKVPSFDDLSFLAAAASRYPLEGYREKCTTETVLGTRFAENPIKLDIPVTIAGMSFGALSAQAKEALGRAATHVGTSTTTGDGGMTEEERQASKLLVYQLLPSRYGFNPRDVQRADAIEVVINQGAKPGGGGMLLGQKVSERVAKMRTLPPGIDQRSSSRHPDWTGPDDLTIKIEELREATGWKVPIYVKIGATRVLNDVKLAINAGADVVVVDGMVGGTAATQDVYMEHTGIPTLAAVRLARQAISEMGMDGEVQLMVSGGLRTGADVAKALALGADCVSLGMAVLIAMGMNSKTLEMDGQLYDLSDEYEALGTTADHYHHLHTGLCPAGIATQDPELSKRLDVDTAARRVINYLNALVMELTTLARACGKSSVHNLEPEDLVALTIESAAMAKVPLAGTDWIPGQSF</sequence>
<reference evidence="5 6" key="1">
    <citation type="submission" date="2024-09" db="EMBL/GenBank/DDBJ databases">
        <authorList>
            <person name="Sun Q."/>
            <person name="Mori K."/>
        </authorList>
    </citation>
    <scope>NUCLEOTIDE SEQUENCE [LARGE SCALE GENOMIC DNA]</scope>
    <source>
        <strain evidence="5 6">NCAIM B.02604</strain>
    </source>
</reference>
<dbReference type="RefSeq" id="WP_377458736.1">
    <property type="nucleotide sequence ID" value="NZ_JBHLUB010000027.1"/>
</dbReference>
<dbReference type="PANTHER" id="PTHR43819:SF1">
    <property type="entry name" value="ARCHAEAL-TYPE GLUTAMATE SYNTHASE [NADPH]"/>
    <property type="match status" value="1"/>
</dbReference>
<dbReference type="PANTHER" id="PTHR43819">
    <property type="entry name" value="ARCHAEAL-TYPE GLUTAMATE SYNTHASE [NADPH]"/>
    <property type="match status" value="1"/>
</dbReference>
<dbReference type="InterPro" id="IPR002932">
    <property type="entry name" value="Glu_synthdom"/>
</dbReference>
<evidence type="ECO:0000256" key="2">
    <source>
        <dbReference type="ARBA" id="ARBA00023002"/>
    </source>
</evidence>
<dbReference type="SUPFAM" id="SSF51395">
    <property type="entry name" value="FMN-linked oxidoreductases"/>
    <property type="match status" value="1"/>
</dbReference>